<evidence type="ECO:0000256" key="7">
    <source>
        <dbReference type="ARBA" id="ARBA00023237"/>
    </source>
</evidence>
<keyword evidence="2 8" id="KW-0813">Transport</keyword>
<feature type="signal peptide" evidence="9">
    <location>
        <begin position="1"/>
        <end position="27"/>
    </location>
</feature>
<evidence type="ECO:0000256" key="8">
    <source>
        <dbReference type="PROSITE-ProRule" id="PRU01360"/>
    </source>
</evidence>
<organism evidence="12 13">
    <name type="scientific">Flavobacterium pisciphilum</name>
    <dbReference type="NCBI Taxonomy" id="2893755"/>
    <lineage>
        <taxon>Bacteria</taxon>
        <taxon>Pseudomonadati</taxon>
        <taxon>Bacteroidota</taxon>
        <taxon>Flavobacteriia</taxon>
        <taxon>Flavobacteriales</taxon>
        <taxon>Flavobacteriaceae</taxon>
        <taxon>Flavobacterium</taxon>
    </lineage>
</organism>
<dbReference type="Gene3D" id="2.60.40.1120">
    <property type="entry name" value="Carboxypeptidase-like, regulatory domain"/>
    <property type="match status" value="1"/>
</dbReference>
<dbReference type="PROSITE" id="PS52016">
    <property type="entry name" value="TONB_DEPENDENT_REC_3"/>
    <property type="match status" value="1"/>
</dbReference>
<evidence type="ECO:0000313" key="12">
    <source>
        <dbReference type="EMBL" id="MCC9070529.1"/>
    </source>
</evidence>
<dbReference type="PANTHER" id="PTHR30069:SF29">
    <property type="entry name" value="HEMOGLOBIN AND HEMOGLOBIN-HAPTOGLOBIN-BINDING PROTEIN 1-RELATED"/>
    <property type="match status" value="1"/>
</dbReference>
<feature type="domain" description="TonB-dependent receptor plug" evidence="10">
    <location>
        <begin position="160"/>
        <end position="237"/>
    </location>
</feature>
<keyword evidence="7 8" id="KW-0998">Cell outer membrane</keyword>
<evidence type="ECO:0000256" key="1">
    <source>
        <dbReference type="ARBA" id="ARBA00004571"/>
    </source>
</evidence>
<dbReference type="EMBL" id="JAJJMO010000001">
    <property type="protein sequence ID" value="MCC9070529.1"/>
    <property type="molecule type" value="Genomic_DNA"/>
</dbReference>
<protein>
    <submittedName>
        <fullName evidence="12">TonB-dependent receptor</fullName>
    </submittedName>
</protein>
<evidence type="ECO:0000313" key="13">
    <source>
        <dbReference type="Proteomes" id="UP001430919"/>
    </source>
</evidence>
<keyword evidence="6 8" id="KW-0472">Membrane</keyword>
<dbReference type="SUPFAM" id="SSF49464">
    <property type="entry name" value="Carboxypeptidase regulatory domain-like"/>
    <property type="match status" value="1"/>
</dbReference>
<reference evidence="12" key="1">
    <citation type="submission" date="2021-11" db="EMBL/GenBank/DDBJ databases">
        <title>Description of novel Flavobacterium species.</title>
        <authorList>
            <person name="Saticioglu I.B."/>
            <person name="Ay H."/>
            <person name="Altun S."/>
            <person name="Duman M."/>
        </authorList>
    </citation>
    <scope>NUCLEOTIDE SEQUENCE</scope>
    <source>
        <strain evidence="12">F-65</strain>
    </source>
</reference>
<accession>A0ABS8MP43</accession>
<dbReference type="Gene3D" id="2.40.170.20">
    <property type="entry name" value="TonB-dependent receptor, beta-barrel domain"/>
    <property type="match status" value="1"/>
</dbReference>
<proteinExistence type="inferred from homology"/>
<dbReference type="InterPro" id="IPR036942">
    <property type="entry name" value="Beta-barrel_TonB_sf"/>
</dbReference>
<dbReference type="SUPFAM" id="SSF56935">
    <property type="entry name" value="Porins"/>
    <property type="match status" value="1"/>
</dbReference>
<evidence type="ECO:0000256" key="2">
    <source>
        <dbReference type="ARBA" id="ARBA00022448"/>
    </source>
</evidence>
<dbReference type="Gene3D" id="2.170.130.10">
    <property type="entry name" value="TonB-dependent receptor, plug domain"/>
    <property type="match status" value="1"/>
</dbReference>
<feature type="domain" description="Outer membrane protein beta-barrel" evidence="11">
    <location>
        <begin position="390"/>
        <end position="792"/>
    </location>
</feature>
<evidence type="ECO:0000259" key="11">
    <source>
        <dbReference type="Pfam" id="PF14905"/>
    </source>
</evidence>
<evidence type="ECO:0000256" key="5">
    <source>
        <dbReference type="ARBA" id="ARBA00022729"/>
    </source>
</evidence>
<comment type="similarity">
    <text evidence="8">Belongs to the TonB-dependent receptor family.</text>
</comment>
<evidence type="ECO:0000256" key="9">
    <source>
        <dbReference type="SAM" id="SignalP"/>
    </source>
</evidence>
<dbReference type="RefSeq" id="WP_229987261.1">
    <property type="nucleotide sequence ID" value="NZ_JAJJMO010000001.1"/>
</dbReference>
<gene>
    <name evidence="12" type="ORF">LNQ49_02805</name>
</gene>
<comment type="subcellular location">
    <subcellularLocation>
        <location evidence="1 8">Cell outer membrane</location>
        <topology evidence="1 8">Multi-pass membrane protein</topology>
    </subcellularLocation>
</comment>
<keyword evidence="4 8" id="KW-0812">Transmembrane</keyword>
<evidence type="ECO:0000256" key="4">
    <source>
        <dbReference type="ARBA" id="ARBA00022692"/>
    </source>
</evidence>
<dbReference type="Pfam" id="PF07715">
    <property type="entry name" value="Plug"/>
    <property type="match status" value="1"/>
</dbReference>
<dbReference type="Pfam" id="PF13715">
    <property type="entry name" value="CarbopepD_reg_2"/>
    <property type="match status" value="1"/>
</dbReference>
<name>A0ABS8MP43_9FLAO</name>
<dbReference type="InterPro" id="IPR037066">
    <property type="entry name" value="Plug_dom_sf"/>
</dbReference>
<dbReference type="InterPro" id="IPR041700">
    <property type="entry name" value="OMP_b-brl_3"/>
</dbReference>
<comment type="caution">
    <text evidence="12">The sequence shown here is derived from an EMBL/GenBank/DDBJ whole genome shotgun (WGS) entry which is preliminary data.</text>
</comment>
<keyword evidence="13" id="KW-1185">Reference proteome</keyword>
<feature type="chain" id="PRO_5045837497" evidence="9">
    <location>
        <begin position="28"/>
        <end position="810"/>
    </location>
</feature>
<dbReference type="PANTHER" id="PTHR30069">
    <property type="entry name" value="TONB-DEPENDENT OUTER MEMBRANE RECEPTOR"/>
    <property type="match status" value="1"/>
</dbReference>
<evidence type="ECO:0000256" key="6">
    <source>
        <dbReference type="ARBA" id="ARBA00023136"/>
    </source>
</evidence>
<sequence>MKYKIRTRIAILILLFFSILTNVQINAQTSTKTSTQTNVSFKGTISGKVVNEKSEPMPYANVAVLDSNRKFLIAGITEANGTFEMQAPLQNIIVEVSYNDYSTFSKKLTLDNANKKAHLGEIKLQANINILNEVVVAGQKSTLSYKRDKKVFTVGKDILAQSNSALEILENIPSVTVDASGQVSLRGSSNVTVLIDGRRSGLTLNNALDQIPAINIDRVEIITNPSARYEATGSAGILNIILKKNKKDGVNGQLTLRYGVPIDSRIGSSINYKTNKFNFFATVGERYTDYKGKYSSNQVSDELGPNRNLYQFEKENRHDDGALFYGGFDYYFTDKESITLAYNINVTKDKDKSALGYNYNTGNVADSIFNRNTKSLENRSYNQIELNYLKNFDKKGRKFTIDFQYDFWDSTKDWNISTQKTIPDVENPMQLRTNNQNGNKDYVLQTDYVTPVKEKGNLEFGLKGEHRNVTNKYLAENLISDQWEVFKGLDNDLDYKETIGAAYIQYGSEWGKFNYQLGLRDEYTSVKIEDDKQEFTKSIDYNRLFPTVHLGYAFSEKAGLQLSYSKRINRPSIWDLNPFNEIKDFTYQLAGNPDLNPEYVDAYEFGANKNFEKVYLSSSIYYHRTKDVMQYYVYQDGENSFVTVPVNLDSEDKYGLEATLNYNPIKRISLYSSFNIYKFSQKGIYEGQDFDFSSQYWQFQIRAQVKLPKDLNFQGFWSYSGKIQNAQTTTAAIYYLNLSVNKSFLSNKLTVGVNAINVLDTRKEKVTTINDSYTINRISNRNGRQFTLSLLYRFAEKQFKERQIKESNRN</sequence>
<keyword evidence="12" id="KW-0675">Receptor</keyword>
<keyword evidence="5 9" id="KW-0732">Signal</keyword>
<dbReference type="InterPro" id="IPR012910">
    <property type="entry name" value="Plug_dom"/>
</dbReference>
<dbReference type="Proteomes" id="UP001430919">
    <property type="component" value="Unassembled WGS sequence"/>
</dbReference>
<dbReference type="Pfam" id="PF14905">
    <property type="entry name" value="OMP_b-brl_3"/>
    <property type="match status" value="1"/>
</dbReference>
<dbReference type="InterPro" id="IPR008969">
    <property type="entry name" value="CarboxyPept-like_regulatory"/>
</dbReference>
<evidence type="ECO:0000256" key="3">
    <source>
        <dbReference type="ARBA" id="ARBA00022452"/>
    </source>
</evidence>
<dbReference type="InterPro" id="IPR039426">
    <property type="entry name" value="TonB-dep_rcpt-like"/>
</dbReference>
<keyword evidence="3 8" id="KW-1134">Transmembrane beta strand</keyword>
<evidence type="ECO:0000259" key="10">
    <source>
        <dbReference type="Pfam" id="PF07715"/>
    </source>
</evidence>